<dbReference type="Pfam" id="PF13193">
    <property type="entry name" value="AMP-binding_C"/>
    <property type="match status" value="1"/>
</dbReference>
<dbReference type="GO" id="GO:0044550">
    <property type="term" value="P:secondary metabolite biosynthetic process"/>
    <property type="evidence" value="ECO:0007669"/>
    <property type="project" value="TreeGrafter"/>
</dbReference>
<keyword evidence="1" id="KW-0596">Phosphopantetheine</keyword>
<keyword evidence="4" id="KW-0511">Multifunctional enzyme</keyword>
<dbReference type="FunFam" id="3.40.50.980:FF:000001">
    <property type="entry name" value="Non-ribosomal peptide synthetase"/>
    <property type="match status" value="2"/>
</dbReference>
<dbReference type="CDD" id="cd05918">
    <property type="entry name" value="A_NRPS_SidN3_like"/>
    <property type="match status" value="2"/>
</dbReference>
<evidence type="ECO:0000313" key="8">
    <source>
        <dbReference type="Proteomes" id="UP000294933"/>
    </source>
</evidence>
<dbReference type="Gene3D" id="3.30.559.10">
    <property type="entry name" value="Chloramphenicol acetyltransferase-like domain"/>
    <property type="match status" value="3"/>
</dbReference>
<feature type="domain" description="Carrier" evidence="6">
    <location>
        <begin position="1991"/>
        <end position="2067"/>
    </location>
</feature>
<dbReference type="GO" id="GO:0016874">
    <property type="term" value="F:ligase activity"/>
    <property type="evidence" value="ECO:0007669"/>
    <property type="project" value="UniProtKB-KW"/>
</dbReference>
<dbReference type="Pfam" id="PF00668">
    <property type="entry name" value="Condensation"/>
    <property type="match status" value="3"/>
</dbReference>
<dbReference type="InterPro" id="IPR025110">
    <property type="entry name" value="AMP-bd_C"/>
</dbReference>
<dbReference type="FunFam" id="3.40.50.12780:FF:000012">
    <property type="entry name" value="Non-ribosomal peptide synthetase"/>
    <property type="match status" value="1"/>
</dbReference>
<evidence type="ECO:0000256" key="2">
    <source>
        <dbReference type="ARBA" id="ARBA00022553"/>
    </source>
</evidence>
<evidence type="ECO:0000256" key="3">
    <source>
        <dbReference type="ARBA" id="ARBA00022598"/>
    </source>
</evidence>
<dbReference type="InterPro" id="IPR010071">
    <property type="entry name" value="AA_adenyl_dom"/>
</dbReference>
<dbReference type="OrthoDB" id="416786at2759"/>
<comment type="similarity">
    <text evidence="5">Belongs to the NRP synthetase family.</text>
</comment>
<dbReference type="PROSITE" id="PS50075">
    <property type="entry name" value="CARRIER"/>
    <property type="match status" value="2"/>
</dbReference>
<dbReference type="PANTHER" id="PTHR45527">
    <property type="entry name" value="NONRIBOSOMAL PEPTIDE SYNTHETASE"/>
    <property type="match status" value="1"/>
</dbReference>
<dbReference type="Gene3D" id="1.10.1200.10">
    <property type="entry name" value="ACP-like"/>
    <property type="match status" value="2"/>
</dbReference>
<dbReference type="VEuPathDB" id="FungiDB:BD410DRAFT_881886"/>
<dbReference type="InterPro" id="IPR045851">
    <property type="entry name" value="AMP-bd_C_sf"/>
</dbReference>
<keyword evidence="3" id="KW-0436">Ligase</keyword>
<dbReference type="FunFam" id="3.30.300.30:FF:000015">
    <property type="entry name" value="Nonribosomal peptide synthase SidD"/>
    <property type="match status" value="1"/>
</dbReference>
<dbReference type="GO" id="GO:0005737">
    <property type="term" value="C:cytoplasm"/>
    <property type="evidence" value="ECO:0007669"/>
    <property type="project" value="TreeGrafter"/>
</dbReference>
<dbReference type="Proteomes" id="UP000294933">
    <property type="component" value="Unassembled WGS sequence"/>
</dbReference>
<accession>A0A4Y7QGV4</accession>
<protein>
    <submittedName>
        <fullName evidence="7">Nonribosomal peptide synthase</fullName>
    </submittedName>
</protein>
<dbReference type="InterPro" id="IPR001242">
    <property type="entry name" value="Condensation_dom"/>
</dbReference>
<organism evidence="7 8">
    <name type="scientific">Rickenella mellea</name>
    <dbReference type="NCBI Taxonomy" id="50990"/>
    <lineage>
        <taxon>Eukaryota</taxon>
        <taxon>Fungi</taxon>
        <taxon>Dikarya</taxon>
        <taxon>Basidiomycota</taxon>
        <taxon>Agaricomycotina</taxon>
        <taxon>Agaricomycetes</taxon>
        <taxon>Hymenochaetales</taxon>
        <taxon>Rickenellaceae</taxon>
        <taxon>Rickenella</taxon>
    </lineage>
</organism>
<dbReference type="SUPFAM" id="SSF52777">
    <property type="entry name" value="CoA-dependent acyltransferases"/>
    <property type="match status" value="6"/>
</dbReference>
<dbReference type="STRING" id="50990.A0A4Y7QGV4"/>
<name>A0A4Y7QGV4_9AGAM</name>
<dbReference type="NCBIfam" id="TIGR01733">
    <property type="entry name" value="AA-adenyl-dom"/>
    <property type="match status" value="2"/>
</dbReference>
<dbReference type="CDD" id="cd19542">
    <property type="entry name" value="CT_NRPS-like"/>
    <property type="match status" value="1"/>
</dbReference>
<proteinExistence type="inferred from homology"/>
<evidence type="ECO:0000313" key="7">
    <source>
        <dbReference type="EMBL" id="TDL26481.1"/>
    </source>
</evidence>
<dbReference type="PANTHER" id="PTHR45527:SF1">
    <property type="entry name" value="FATTY ACID SYNTHASE"/>
    <property type="match status" value="1"/>
</dbReference>
<dbReference type="SUPFAM" id="SSF47336">
    <property type="entry name" value="ACP-like"/>
    <property type="match status" value="2"/>
</dbReference>
<dbReference type="Pfam" id="PF00501">
    <property type="entry name" value="AMP-binding"/>
    <property type="match status" value="2"/>
</dbReference>
<dbReference type="SUPFAM" id="SSF56801">
    <property type="entry name" value="Acetyl-CoA synthetase-like"/>
    <property type="match status" value="2"/>
</dbReference>
<dbReference type="InterPro" id="IPR009081">
    <property type="entry name" value="PP-bd_ACP"/>
</dbReference>
<dbReference type="PROSITE" id="PS00455">
    <property type="entry name" value="AMP_BINDING"/>
    <property type="match status" value="2"/>
</dbReference>
<dbReference type="Gene3D" id="3.40.50.12780">
    <property type="entry name" value="N-terminal domain of ligase-like"/>
    <property type="match status" value="2"/>
</dbReference>
<dbReference type="InterPro" id="IPR042099">
    <property type="entry name" value="ANL_N_sf"/>
</dbReference>
<dbReference type="Gene3D" id="3.30.559.30">
    <property type="entry name" value="Nonribosomal peptide synthetase, condensation domain"/>
    <property type="match status" value="3"/>
</dbReference>
<dbReference type="GO" id="GO:0031177">
    <property type="term" value="F:phosphopantetheine binding"/>
    <property type="evidence" value="ECO:0007669"/>
    <property type="project" value="TreeGrafter"/>
</dbReference>
<evidence type="ECO:0000256" key="4">
    <source>
        <dbReference type="ARBA" id="ARBA00023268"/>
    </source>
</evidence>
<dbReference type="InterPro" id="IPR036736">
    <property type="entry name" value="ACP-like_sf"/>
</dbReference>
<dbReference type="InterPro" id="IPR023213">
    <property type="entry name" value="CAT-like_dom_sf"/>
</dbReference>
<keyword evidence="8" id="KW-1185">Reference proteome</keyword>
<dbReference type="Gene3D" id="3.30.300.30">
    <property type="match status" value="2"/>
</dbReference>
<gene>
    <name evidence="7" type="ORF">BD410DRAFT_881886</name>
</gene>
<keyword evidence="2" id="KW-0597">Phosphoprotein</keyword>
<dbReference type="InterPro" id="IPR000873">
    <property type="entry name" value="AMP-dep_synth/lig_dom"/>
</dbReference>
<evidence type="ECO:0000259" key="6">
    <source>
        <dbReference type="PROSITE" id="PS50075"/>
    </source>
</evidence>
<dbReference type="Pfam" id="PF00550">
    <property type="entry name" value="PP-binding"/>
    <property type="match status" value="2"/>
</dbReference>
<evidence type="ECO:0000256" key="1">
    <source>
        <dbReference type="ARBA" id="ARBA00022450"/>
    </source>
</evidence>
<dbReference type="InterPro" id="IPR020845">
    <property type="entry name" value="AMP-binding_CS"/>
</dbReference>
<evidence type="ECO:0000256" key="5">
    <source>
        <dbReference type="ARBA" id="ARBA00029454"/>
    </source>
</evidence>
<dbReference type="GO" id="GO:0043041">
    <property type="term" value="P:amino acid activation for nonribosomal peptide biosynthetic process"/>
    <property type="evidence" value="ECO:0007669"/>
    <property type="project" value="TreeGrafter"/>
</dbReference>
<dbReference type="EMBL" id="ML170161">
    <property type="protein sequence ID" value="TDL26481.1"/>
    <property type="molecule type" value="Genomic_DNA"/>
</dbReference>
<sequence length="2511" mass="276493">MYHGLYVKQILTRFLGMTFGLNPPLTTSMAFESVDTKPFTPTVGTDHPEILSAIDINSGLIQDVTRITPSQRDLYNDFTKPQWLIIPFSLPQLNPSTITLQKLQFTWQAVAAHNAILRAVITNSGDPDYEQCIVILRDIPSLSSCNGNCPEFNGLFDSQLPHMVVRVVENDHCLVSLHIPRMLVDDEAVRLIEEDFSAFYNGQAFAEHPTFGSYARDVFSRDHAVAESYWKERLVGVQDDSPPIHGLSSESLSASINQSVYASTVAPRLVNSLMEFEHNIGVEREIVFEAAWALVLSKHQSREDVIFAVSSPDAIASTARPVGHTEVTFPMPVKVSDDSTVHDLLKDLREQHIGGVHSAFVGYNKALAQADKSLAIYSRLKLARSSKSFTNDPGFPFSCNISVDSTIRVTLICNSDITPSNAGVLLDHTVKALEVILESGSDTTIGDQPHQGLVHELFEKQAALSPDAIALEDENGRKMTYAHLNSVANQVARKLSHTRGTIVPVCMSRSDGISLISSLLAVLKSGAAYVILDPDYPSDRLHFIINDVSATFVLTTSENAGLFECPVQIFENLIQRTKGAKNDNLNLTISSTDVAYIIYTSGSTGTPKGVVLEHGAASNGLLSARRSEGVRSLLFYNPVFSASQRTIFGTLSQGGCLCLASKESLTTGLSGIITRMNINTIGLTSTTAALLSPDAARSLKRITFIGEKVSHSVAEGWSGKGQVYVGYGLSECTQLNWVSQLDSGRRPNNIGRPTDTTSSYVLIPGTMRLAPILVPGELCLAGPQLARSYLNRPQETSEKFIKNPFSNGRLYRTGDMAMCLDDGSIEILGRIDMQVKISGQRIEPSEVAAVVRKHPKVESVAVVPATINSEVLLVACVTLAHFAGGWDANLMKDLREDAARSLPGFAIPSFWLVFDQLPMNSNGKVDYSTLRKHVEGLGRQGLVQMSHGRKTVNTHHEDLSPGGKTLLEMCASVLDLDIACIDVSDSFLNLGGSSLDAIRVATSCREKGWDVAVADIIRSASLRDLADALVEIQSPPATTYEPFSLVNEASITNIDFQKFEDVYPAVPLQEALVSASMSGSPEYLYQRVFNIQGADLPKLKHALESVFSRSQLLRTTFLEIGPSLFQAILRHRLPWEEHYETLDDFLVIDARRGVSLGDPFFRVTILPKQSLMVISEHHALFDYWSNTFALQDAASIYYGGAPATRPPYTSFVRHVLEIDHTSSRNFWSHYLDGATATRLGIAPSRKHTVERNLGINPARFLTDNGITSGALIYAAWALVLALHTASDDVTFGTALSGRDVPVNSVHVMAGPTLTTVPQRISVNGDIPAYEFVRSVQTNLWEMNQHAQYGMRNALRASGHSSTLFDTFVNILAQKSEKPTTLTRLFQSFGPRPVYRTEYITLEALIDGNDYGFRLISDLQAERATFIMDQFINAMTCIITRPQEHPSVFDIVSADERQFLTSLSPPVELPHDRGFMHTAFEKYAETTPHQVALQWESSETITYAELNSRANGLAKILREKDVRPDQIVPLCLEKSVTMIVSILAVLKAGGAYAPMDPENPPERNSFIVRDVEAKLVLTSREHAEIFTSIGVDILLVEELDFSGSWPNVAVSDLTPDHLAYIIYTSGSTGLPKGVLIQHGANYISMQSLIEREGCNSTWRTLMFSNYVFDASILDMFTTLGSGATLCVASTPAMMSDLAGCINSMGVNELFLTPTVAKLVSPEDIPTVRKIVVGGEAMTVDIIFKWASKLSLMNAYGPTETTVVAAMFDMPVGGNPRIVGKLFKTVSGVILEKSGDRLVPFGGIGELCLSGPQLARGYHKRPEINEKAFINFQGERLYRTGDLMRWCPDGELECFGRKDHQVKISGHRIELGEIEAAIHASEKVVDCVVVVADIHGKPQLVVFVIINNSSADSQQIILPPGTHAADIVSVSIGLTSLPPYMLPKIWIPVAHFPLMPSGKADRRKLLGMVTSFGALEISMYSCNGDNKPTEFVALRTEEEKIHQNLWATLLGIKKSAIGGMANFISFGGDSISAMNLVSQCRRAGFALTVGDVLSFPVLKEMASHTKRLPTVTKPTFEPVPYAIDPEVHVQLGRAGITEDDVEAILPCGPGQLEFRITGAYDEQYWMLQAVRPIPPELDFNRWQELTVQLTERNSILRTSYVKEQSGSWVQVILKSTALDVDTIYVNDDAEMERVIEDDWREAFVVGRPFVRYRLLVLPDGRRFILTKLDHGSYDGTLLRIFDSQFTAMACNQPVEEPVPFRSFVDHIARIDKPAVLEFWTKMLAGCNFAYPAMEGPPLIEKSMLTRKVGKSIDSFASKCGVTVPIVFQTTYTALLASLSGHTDVSYDNLVTGRDVDMDNNQLINGTTANFIPFRSTFSTDMTVKDLLKDTQSLFWKTTQNGTVSLTDIFAALGRTRKNNANKCLFIFKPFEPASGPVDHMRWLVMGLSRVRQPMNYALMLEVYKTADGYNLRLRYDSRVYSNEAAESMGDKLVGTLDTIMAHSDSPAMDLLRD</sequence>
<dbReference type="CDD" id="cd19545">
    <property type="entry name" value="FUM14_C_NRPS-like"/>
    <property type="match status" value="1"/>
</dbReference>
<feature type="domain" description="Carrier" evidence="6">
    <location>
        <begin position="957"/>
        <end position="1033"/>
    </location>
</feature>
<reference evidence="7 8" key="1">
    <citation type="submission" date="2018-06" db="EMBL/GenBank/DDBJ databases">
        <title>A transcriptomic atlas of mushroom development highlights an independent origin of complex multicellularity.</title>
        <authorList>
            <consortium name="DOE Joint Genome Institute"/>
            <person name="Krizsan K."/>
            <person name="Almasi E."/>
            <person name="Merenyi Z."/>
            <person name="Sahu N."/>
            <person name="Viragh M."/>
            <person name="Koszo T."/>
            <person name="Mondo S."/>
            <person name="Kiss B."/>
            <person name="Balint B."/>
            <person name="Kues U."/>
            <person name="Barry K."/>
            <person name="Hegedus J.C."/>
            <person name="Henrissat B."/>
            <person name="Johnson J."/>
            <person name="Lipzen A."/>
            <person name="Ohm R."/>
            <person name="Nagy I."/>
            <person name="Pangilinan J."/>
            <person name="Yan J."/>
            <person name="Xiong Y."/>
            <person name="Grigoriev I.V."/>
            <person name="Hibbett D.S."/>
            <person name="Nagy L.G."/>
        </authorList>
    </citation>
    <scope>NUCLEOTIDE SEQUENCE [LARGE SCALE GENOMIC DNA]</scope>
    <source>
        <strain evidence="7 8">SZMC22713</strain>
    </source>
</reference>